<protein>
    <submittedName>
        <fullName evidence="1">Uncharacterized protein</fullName>
    </submittedName>
</protein>
<evidence type="ECO:0000313" key="2">
    <source>
        <dbReference type="EMBL" id="CAB4162678.1"/>
    </source>
</evidence>
<name>A0A6J5M851_9CAUD</name>
<evidence type="ECO:0000313" key="1">
    <source>
        <dbReference type="EMBL" id="CAB4143195.1"/>
    </source>
</evidence>
<gene>
    <name evidence="1" type="ORF">UFOVP436_89</name>
    <name evidence="2" type="ORF">UFOVP784_89</name>
</gene>
<accession>A0A6J5M851</accession>
<dbReference type="EMBL" id="LR796418">
    <property type="protein sequence ID" value="CAB4143195.1"/>
    <property type="molecule type" value="Genomic_DNA"/>
</dbReference>
<sequence>MATFSKRLLSGSTDGKQIVIANTATAGTLIHTCVSGTSSLDEIWIYAVNSSTSAVKLTIEYGGTTANSDHIESTIPAEAGLTLVVPGLPMNNGLVIRGFAGTANVINISGYVNRII</sequence>
<dbReference type="EMBL" id="LR796737">
    <property type="protein sequence ID" value="CAB4162678.1"/>
    <property type="molecule type" value="Genomic_DNA"/>
</dbReference>
<organism evidence="1">
    <name type="scientific">uncultured Caudovirales phage</name>
    <dbReference type="NCBI Taxonomy" id="2100421"/>
    <lineage>
        <taxon>Viruses</taxon>
        <taxon>Duplodnaviria</taxon>
        <taxon>Heunggongvirae</taxon>
        <taxon>Uroviricota</taxon>
        <taxon>Caudoviricetes</taxon>
        <taxon>Peduoviridae</taxon>
        <taxon>Maltschvirus</taxon>
        <taxon>Maltschvirus maltsch</taxon>
    </lineage>
</organism>
<reference evidence="1" key="1">
    <citation type="submission" date="2020-04" db="EMBL/GenBank/DDBJ databases">
        <authorList>
            <person name="Chiriac C."/>
            <person name="Salcher M."/>
            <person name="Ghai R."/>
            <person name="Kavagutti S V."/>
        </authorList>
    </citation>
    <scope>NUCLEOTIDE SEQUENCE</scope>
</reference>
<proteinExistence type="predicted"/>